<keyword evidence="2" id="KW-1185">Reference proteome</keyword>
<comment type="caution">
    <text evidence="1">The sequence shown here is derived from an EMBL/GenBank/DDBJ whole genome shotgun (WGS) entry which is preliminary data.</text>
</comment>
<reference evidence="1" key="1">
    <citation type="submission" date="2023-07" db="EMBL/GenBank/DDBJ databases">
        <title>Black Yeasts Isolated from many extreme environments.</title>
        <authorList>
            <person name="Coleine C."/>
            <person name="Stajich J.E."/>
            <person name="Selbmann L."/>
        </authorList>
    </citation>
    <scope>NUCLEOTIDE SEQUENCE</scope>
    <source>
        <strain evidence="1">CCFEE 5714</strain>
    </source>
</reference>
<gene>
    <name evidence="1" type="ORF">LTR37_015672</name>
</gene>
<protein>
    <submittedName>
        <fullName evidence="1">Uncharacterized protein</fullName>
    </submittedName>
</protein>
<sequence>MPSATKSTPSSQANPFIKQLASSDRKIRDRALSSLHTYLHRSALFSELELLKLWKGLFFCMWMSDKPLTQQRLARDLAELSTVLKGRQNFLGFLDAFWKTMAREWGGIEALRMDKFLYLGFECVGKREWADEELIDDYLAILTAVPLNVRDTKIPNGLRYHVIDVYVDELVKADTQKTAPLEKILAPLKKLGKDSFTKAVRTRVQEALDDDRLLDWTKFGIDSAGGEEDDAATAADQANAAAEGASEMDEDDNSDDGEFGAFED</sequence>
<name>A0ACC3MPY8_9PEZI</name>
<proteinExistence type="predicted"/>
<evidence type="ECO:0000313" key="1">
    <source>
        <dbReference type="EMBL" id="KAK3700966.1"/>
    </source>
</evidence>
<accession>A0ACC3MPY8</accession>
<dbReference type="EMBL" id="JAUTXU010000178">
    <property type="protein sequence ID" value="KAK3700966.1"/>
    <property type="molecule type" value="Genomic_DNA"/>
</dbReference>
<dbReference type="Proteomes" id="UP001281147">
    <property type="component" value="Unassembled WGS sequence"/>
</dbReference>
<organism evidence="1 2">
    <name type="scientific">Vermiconidia calcicola</name>
    <dbReference type="NCBI Taxonomy" id="1690605"/>
    <lineage>
        <taxon>Eukaryota</taxon>
        <taxon>Fungi</taxon>
        <taxon>Dikarya</taxon>
        <taxon>Ascomycota</taxon>
        <taxon>Pezizomycotina</taxon>
        <taxon>Dothideomycetes</taxon>
        <taxon>Dothideomycetidae</taxon>
        <taxon>Mycosphaerellales</taxon>
        <taxon>Extremaceae</taxon>
        <taxon>Vermiconidia</taxon>
    </lineage>
</organism>
<evidence type="ECO:0000313" key="2">
    <source>
        <dbReference type="Proteomes" id="UP001281147"/>
    </source>
</evidence>